<dbReference type="EMBL" id="SBKP01000002">
    <property type="protein sequence ID" value="RXR30433.1"/>
    <property type="molecule type" value="Genomic_DNA"/>
</dbReference>
<evidence type="ECO:0000256" key="4">
    <source>
        <dbReference type="ARBA" id="ARBA00023136"/>
    </source>
</evidence>
<feature type="transmembrane region" description="Helical" evidence="5">
    <location>
        <begin position="346"/>
        <end position="369"/>
    </location>
</feature>
<name>A0A4Q1KKN8_9SPHN</name>
<keyword evidence="8" id="KW-1185">Reference proteome</keyword>
<feature type="transmembrane region" description="Helical" evidence="5">
    <location>
        <begin position="470"/>
        <end position="490"/>
    </location>
</feature>
<comment type="subcellular location">
    <subcellularLocation>
        <location evidence="1">Membrane</location>
        <topology evidence="1">Multi-pass membrane protein</topology>
    </subcellularLocation>
</comment>
<feature type="transmembrane region" description="Helical" evidence="5">
    <location>
        <begin position="120"/>
        <end position="139"/>
    </location>
</feature>
<dbReference type="AlphaFoldDB" id="A0A4Q1KKN8"/>
<comment type="caution">
    <text evidence="7">The sequence shown here is derived from an EMBL/GenBank/DDBJ whole genome shotgun (WGS) entry which is preliminary data.</text>
</comment>
<feature type="transmembrane region" description="Helical" evidence="5">
    <location>
        <begin position="320"/>
        <end position="339"/>
    </location>
</feature>
<evidence type="ECO:0000256" key="1">
    <source>
        <dbReference type="ARBA" id="ARBA00004141"/>
    </source>
</evidence>
<protein>
    <submittedName>
        <fullName evidence="7">O-antigen ligase domain-containing protein</fullName>
    </submittedName>
</protein>
<keyword evidence="4 5" id="KW-0472">Membrane</keyword>
<accession>A0A4Q1KKN8</accession>
<dbReference type="GO" id="GO:0016020">
    <property type="term" value="C:membrane"/>
    <property type="evidence" value="ECO:0007669"/>
    <property type="project" value="UniProtKB-SubCell"/>
</dbReference>
<keyword evidence="7" id="KW-0436">Ligase</keyword>
<feature type="transmembrane region" description="Helical" evidence="5">
    <location>
        <begin position="34"/>
        <end position="52"/>
    </location>
</feature>
<feature type="transmembrane region" description="Helical" evidence="5">
    <location>
        <begin position="296"/>
        <end position="314"/>
    </location>
</feature>
<dbReference type="InterPro" id="IPR007016">
    <property type="entry name" value="O-antigen_ligase-rel_domated"/>
</dbReference>
<evidence type="ECO:0000256" key="2">
    <source>
        <dbReference type="ARBA" id="ARBA00022692"/>
    </source>
</evidence>
<keyword evidence="3 5" id="KW-1133">Transmembrane helix</keyword>
<feature type="transmembrane region" description="Helical" evidence="5">
    <location>
        <begin position="439"/>
        <end position="458"/>
    </location>
</feature>
<dbReference type="OrthoDB" id="7209936at2"/>
<feature type="transmembrane region" description="Helical" evidence="5">
    <location>
        <begin position="58"/>
        <end position="75"/>
    </location>
</feature>
<dbReference type="RefSeq" id="WP_129403183.1">
    <property type="nucleotide sequence ID" value="NZ_SBKP01000002.1"/>
</dbReference>
<sequence length="536" mass="59297">MKKRTGKRPAPATESAVLARYHRPALSPKGRRRLLIGFVLLNFIFGFFFSVLPDHSKAMMTIPLFVMAALIIWLLPETGRPPTNFLAKMFFCYFVALILWPYYLAIQLPGAPLIEIRRTFLFLGILAMLISVSVSTKFIREMKEIVGAEPAFFKILLGLVIAQTLSVVGANDVSSAFSAYLRIQLACTAALFITIYVLSKPGRVMYFANMIRIVAVVLAIIAVLEYENQGILWAHHIPSFLQVDDPAMVNLLDSAFRAGDYRVVGTFSVPLCYAEFMALTLPFFLHYMLFGEKRSYKIILLICDALVINAILLTQARVGIVGIMVTHGIYGFIWSIRFWRTHKDSLFGPALALSYPVGLTVFGLAMLFVGRLRGIWLGGATEGASTLGRYAQADAFPPVFIQKPLFGYGPSQGAKALNFRNPAGELSIDSGLLNIPLCYGAVGAVFYFGMFIFMLIMGMRLAFDARDREIGYAMPAAVTIAFWLVSRIVLAQEDNASFMYMMMGTLVALSYQQKKMAATNSGQDRILMPAAAPVAA</sequence>
<dbReference type="GO" id="GO:0016874">
    <property type="term" value="F:ligase activity"/>
    <property type="evidence" value="ECO:0007669"/>
    <property type="project" value="UniProtKB-KW"/>
</dbReference>
<gene>
    <name evidence="7" type="ORF">EQG66_03715</name>
</gene>
<feature type="transmembrane region" description="Helical" evidence="5">
    <location>
        <begin position="205"/>
        <end position="224"/>
    </location>
</feature>
<feature type="transmembrane region" description="Helical" evidence="5">
    <location>
        <begin position="267"/>
        <end position="289"/>
    </location>
</feature>
<evidence type="ECO:0000256" key="5">
    <source>
        <dbReference type="SAM" id="Phobius"/>
    </source>
</evidence>
<feature type="transmembrane region" description="Helical" evidence="5">
    <location>
        <begin position="87"/>
        <end position="108"/>
    </location>
</feature>
<dbReference type="InterPro" id="IPR051533">
    <property type="entry name" value="WaaL-like"/>
</dbReference>
<evidence type="ECO:0000313" key="8">
    <source>
        <dbReference type="Proteomes" id="UP000290958"/>
    </source>
</evidence>
<feature type="domain" description="O-antigen ligase-related" evidence="6">
    <location>
        <begin position="305"/>
        <end position="448"/>
    </location>
</feature>
<evidence type="ECO:0000313" key="7">
    <source>
        <dbReference type="EMBL" id="RXR30433.1"/>
    </source>
</evidence>
<dbReference type="PANTHER" id="PTHR37422">
    <property type="entry name" value="TEICHURONIC ACID BIOSYNTHESIS PROTEIN TUAE"/>
    <property type="match status" value="1"/>
</dbReference>
<evidence type="ECO:0000259" key="6">
    <source>
        <dbReference type="Pfam" id="PF04932"/>
    </source>
</evidence>
<dbReference type="Proteomes" id="UP000290958">
    <property type="component" value="Unassembled WGS sequence"/>
</dbReference>
<proteinExistence type="predicted"/>
<evidence type="ECO:0000256" key="3">
    <source>
        <dbReference type="ARBA" id="ARBA00022989"/>
    </source>
</evidence>
<reference evidence="8" key="1">
    <citation type="submission" date="2019-01" db="EMBL/GenBank/DDBJ databases">
        <title>Cytophagaceae bacterium strain CAR-16.</title>
        <authorList>
            <person name="Chen W.-M."/>
        </authorList>
    </citation>
    <scope>NUCLEOTIDE SEQUENCE [LARGE SCALE GENOMIC DNA]</scope>
    <source>
        <strain evidence="8">CHR27</strain>
    </source>
</reference>
<organism evidence="7 8">
    <name type="scientific">Sphingobium fluviale</name>
    <dbReference type="NCBI Taxonomy" id="2506423"/>
    <lineage>
        <taxon>Bacteria</taxon>
        <taxon>Pseudomonadati</taxon>
        <taxon>Pseudomonadota</taxon>
        <taxon>Alphaproteobacteria</taxon>
        <taxon>Sphingomonadales</taxon>
        <taxon>Sphingomonadaceae</taxon>
        <taxon>Sphingobium</taxon>
    </lineage>
</organism>
<dbReference type="Pfam" id="PF04932">
    <property type="entry name" value="Wzy_C"/>
    <property type="match status" value="1"/>
</dbReference>
<feature type="transmembrane region" description="Helical" evidence="5">
    <location>
        <begin position="151"/>
        <end position="171"/>
    </location>
</feature>
<dbReference type="PANTHER" id="PTHR37422:SF13">
    <property type="entry name" value="LIPOPOLYSACCHARIDE BIOSYNTHESIS PROTEIN PA4999-RELATED"/>
    <property type="match status" value="1"/>
</dbReference>
<keyword evidence="2 5" id="KW-0812">Transmembrane</keyword>
<feature type="transmembrane region" description="Helical" evidence="5">
    <location>
        <begin position="177"/>
        <end position="198"/>
    </location>
</feature>